<reference evidence="2 3" key="1">
    <citation type="submission" date="2019-02" db="EMBL/GenBank/DDBJ databases">
        <title>Deep-cultivation of Planctomycetes and their phenomic and genomic characterization uncovers novel biology.</title>
        <authorList>
            <person name="Wiegand S."/>
            <person name="Jogler M."/>
            <person name="Boedeker C."/>
            <person name="Pinto D."/>
            <person name="Vollmers J."/>
            <person name="Rivas-Marin E."/>
            <person name="Kohn T."/>
            <person name="Peeters S.H."/>
            <person name="Heuer A."/>
            <person name="Rast P."/>
            <person name="Oberbeckmann S."/>
            <person name="Bunk B."/>
            <person name="Jeske O."/>
            <person name="Meyerdierks A."/>
            <person name="Storesund J.E."/>
            <person name="Kallscheuer N."/>
            <person name="Luecker S."/>
            <person name="Lage O.M."/>
            <person name="Pohl T."/>
            <person name="Merkel B.J."/>
            <person name="Hornburger P."/>
            <person name="Mueller R.-W."/>
            <person name="Bruemmer F."/>
            <person name="Labrenz M."/>
            <person name="Spormann A.M."/>
            <person name="Op den Camp H."/>
            <person name="Overmann J."/>
            <person name="Amann R."/>
            <person name="Jetten M.S.M."/>
            <person name="Mascher T."/>
            <person name="Medema M.H."/>
            <person name="Devos D.P."/>
            <person name="Kaster A.-K."/>
            <person name="Ovreas L."/>
            <person name="Rohde M."/>
            <person name="Galperin M.Y."/>
            <person name="Jogler C."/>
        </authorList>
    </citation>
    <scope>NUCLEOTIDE SEQUENCE [LARGE SCALE GENOMIC DNA]</scope>
    <source>
        <strain evidence="2 3">Poly30</strain>
    </source>
</reference>
<gene>
    <name evidence="2" type="ORF">Poly30_55960</name>
</gene>
<dbReference type="Pfam" id="PF05751">
    <property type="entry name" value="FixH"/>
    <property type="match status" value="1"/>
</dbReference>
<proteinExistence type="predicted"/>
<feature type="transmembrane region" description="Helical" evidence="1">
    <location>
        <begin position="21"/>
        <end position="42"/>
    </location>
</feature>
<accession>A0A518F124</accession>
<sequence>MNPQANTPKKPGRLASYRWPMIVVGLLVGHVGAMALAVNIAGRDNGNSVLPDYYARALAWDDMRAKAADSALLGWEVFVNTSPFLEENGRRNLRVEILDKLKNPVHGAKVSVRFWHRAQGKAVDGMLAEVGETGVYQGMVPMTQPGLWNCDLAAELGDLLHVSARELRVVNADELIDAGLKND</sequence>
<name>A0A518F124_9BACT</name>
<dbReference type="AlphaFoldDB" id="A0A518F124"/>
<organism evidence="2 3">
    <name type="scientific">Saltatorellus ferox</name>
    <dbReference type="NCBI Taxonomy" id="2528018"/>
    <lineage>
        <taxon>Bacteria</taxon>
        <taxon>Pseudomonadati</taxon>
        <taxon>Planctomycetota</taxon>
        <taxon>Planctomycetia</taxon>
        <taxon>Planctomycetia incertae sedis</taxon>
        <taxon>Saltatorellus</taxon>
    </lineage>
</organism>
<dbReference type="InterPro" id="IPR008620">
    <property type="entry name" value="FixH"/>
</dbReference>
<evidence type="ECO:0000313" key="2">
    <source>
        <dbReference type="EMBL" id="QDV10035.1"/>
    </source>
</evidence>
<dbReference type="Proteomes" id="UP000320390">
    <property type="component" value="Chromosome"/>
</dbReference>
<keyword evidence="1" id="KW-0472">Membrane</keyword>
<keyword evidence="3" id="KW-1185">Reference proteome</keyword>
<evidence type="ECO:0000313" key="3">
    <source>
        <dbReference type="Proteomes" id="UP000320390"/>
    </source>
</evidence>
<keyword evidence="1" id="KW-0812">Transmembrane</keyword>
<dbReference type="RefSeq" id="WP_145205509.1">
    <property type="nucleotide sequence ID" value="NZ_CP036434.1"/>
</dbReference>
<protein>
    <submittedName>
        <fullName evidence="2">FixH</fullName>
    </submittedName>
</protein>
<evidence type="ECO:0000256" key="1">
    <source>
        <dbReference type="SAM" id="Phobius"/>
    </source>
</evidence>
<dbReference type="EMBL" id="CP036434">
    <property type="protein sequence ID" value="QDV10035.1"/>
    <property type="molecule type" value="Genomic_DNA"/>
</dbReference>
<keyword evidence="1" id="KW-1133">Transmembrane helix</keyword>
<dbReference type="OrthoDB" id="288113at2"/>